<dbReference type="InterPro" id="IPR021109">
    <property type="entry name" value="Peptidase_aspartic_dom_sf"/>
</dbReference>
<dbReference type="EC" id="3.4.23.-" evidence="2"/>
<dbReference type="CDD" id="cd05483">
    <property type="entry name" value="retropepsin_like_bacteria"/>
    <property type="match status" value="1"/>
</dbReference>
<reference evidence="2 3" key="1">
    <citation type="submission" date="2020-04" db="EMBL/GenBank/DDBJ databases">
        <title>Ramlibacter sp. G-1-2-2 isolated from soil.</title>
        <authorList>
            <person name="Dahal R.H."/>
        </authorList>
    </citation>
    <scope>NUCLEOTIDE SEQUENCE [LARGE SCALE GENOMIC DNA]</scope>
    <source>
        <strain evidence="2 3">G-1-2-2</strain>
    </source>
</reference>
<protein>
    <submittedName>
        <fullName evidence="2">TIGR02281 family clan AA aspartic protease</fullName>
        <ecNumber evidence="2">3.4.23.-</ecNumber>
    </submittedName>
</protein>
<feature type="chain" id="PRO_5032708724" evidence="1">
    <location>
        <begin position="19"/>
        <end position="210"/>
    </location>
</feature>
<dbReference type="SUPFAM" id="SSF50630">
    <property type="entry name" value="Acid proteases"/>
    <property type="match status" value="1"/>
</dbReference>
<evidence type="ECO:0000313" key="3">
    <source>
        <dbReference type="Proteomes" id="UP000541185"/>
    </source>
</evidence>
<dbReference type="GO" id="GO:0008233">
    <property type="term" value="F:peptidase activity"/>
    <property type="evidence" value="ECO:0007669"/>
    <property type="project" value="UniProtKB-KW"/>
</dbReference>
<dbReference type="NCBIfam" id="TIGR02281">
    <property type="entry name" value="clan_AA_DTGA"/>
    <property type="match status" value="1"/>
</dbReference>
<keyword evidence="3" id="KW-1185">Reference proteome</keyword>
<keyword evidence="2" id="KW-0645">Protease</keyword>
<gene>
    <name evidence="2" type="ORF">HHL11_13215</name>
</gene>
<keyword evidence="2" id="KW-0378">Hydrolase</keyword>
<dbReference type="Gene3D" id="2.40.70.10">
    <property type="entry name" value="Acid Proteases"/>
    <property type="match status" value="1"/>
</dbReference>
<dbReference type="GO" id="GO:0006508">
    <property type="term" value="P:proteolysis"/>
    <property type="evidence" value="ECO:0007669"/>
    <property type="project" value="UniProtKB-KW"/>
</dbReference>
<accession>A0A848HAT5</accession>
<proteinExistence type="predicted"/>
<dbReference type="Pfam" id="PF13975">
    <property type="entry name" value="gag-asp_proteas"/>
    <property type="match status" value="1"/>
</dbReference>
<dbReference type="Proteomes" id="UP000541185">
    <property type="component" value="Unassembled WGS sequence"/>
</dbReference>
<dbReference type="EMBL" id="JABBFX010000001">
    <property type="protein sequence ID" value="NML44718.1"/>
    <property type="molecule type" value="Genomic_DNA"/>
</dbReference>
<dbReference type="RefSeq" id="WP_169418826.1">
    <property type="nucleotide sequence ID" value="NZ_JABBFX010000001.1"/>
</dbReference>
<feature type="signal peptide" evidence="1">
    <location>
        <begin position="1"/>
        <end position="18"/>
    </location>
</feature>
<keyword evidence="1" id="KW-0732">Signal</keyword>
<dbReference type="InterPro" id="IPR011969">
    <property type="entry name" value="Clan_AA_Asp_peptidase_C"/>
</dbReference>
<evidence type="ECO:0000256" key="1">
    <source>
        <dbReference type="SAM" id="SignalP"/>
    </source>
</evidence>
<sequence length="210" mass="21855">MQRLAALLLALAAFGAAAQSVTLQGMLGTKALLMIDGAPKTVAPGDSVQGVKVLSTSGDQAVVEIGGKRQTLHVGDAPASMGSTESPRGNRIVLPVGSGGHFFASGSINGKPVEFLVDTGATSVAMSVGDAQRLGLDYQSGRPIGVNTANGVVPAWLLRLGSVRIGDVEVYDVDAVVSPASMPYVLLGNSFLNRFQMTRQNDQMVLERRY</sequence>
<dbReference type="InterPro" id="IPR034122">
    <property type="entry name" value="Retropepsin-like_bacterial"/>
</dbReference>
<evidence type="ECO:0000313" key="2">
    <source>
        <dbReference type="EMBL" id="NML44718.1"/>
    </source>
</evidence>
<organism evidence="2 3">
    <name type="scientific">Ramlibacter agri</name>
    <dbReference type="NCBI Taxonomy" id="2728837"/>
    <lineage>
        <taxon>Bacteria</taxon>
        <taxon>Pseudomonadati</taxon>
        <taxon>Pseudomonadota</taxon>
        <taxon>Betaproteobacteria</taxon>
        <taxon>Burkholderiales</taxon>
        <taxon>Comamonadaceae</taxon>
        <taxon>Ramlibacter</taxon>
    </lineage>
</organism>
<dbReference type="AlphaFoldDB" id="A0A848HAT5"/>
<comment type="caution">
    <text evidence="2">The sequence shown here is derived from an EMBL/GenBank/DDBJ whole genome shotgun (WGS) entry which is preliminary data.</text>
</comment>
<name>A0A848HAT5_9BURK</name>